<dbReference type="InterPro" id="IPR029787">
    <property type="entry name" value="Nucleotide_cyclase"/>
</dbReference>
<dbReference type="PROSITE" id="PS50887">
    <property type="entry name" value="GGDEF"/>
    <property type="match status" value="1"/>
</dbReference>
<dbReference type="GO" id="GO:1902201">
    <property type="term" value="P:negative regulation of bacterial-type flagellum-dependent cell motility"/>
    <property type="evidence" value="ECO:0007669"/>
    <property type="project" value="TreeGrafter"/>
</dbReference>
<proteinExistence type="predicted"/>
<dbReference type="InterPro" id="IPR050469">
    <property type="entry name" value="Diguanylate_Cyclase"/>
</dbReference>
<dbReference type="PROSITE" id="PS50110">
    <property type="entry name" value="RESPONSE_REGULATORY"/>
    <property type="match status" value="1"/>
</dbReference>
<dbReference type="SUPFAM" id="SSF52172">
    <property type="entry name" value="CheY-like"/>
    <property type="match status" value="1"/>
</dbReference>
<dbReference type="Gene3D" id="3.40.50.2300">
    <property type="match status" value="1"/>
</dbReference>
<dbReference type="Gene3D" id="3.30.70.270">
    <property type="match status" value="1"/>
</dbReference>
<comment type="caution">
    <text evidence="3">Lacks conserved residue(s) required for the propagation of feature annotation.</text>
</comment>
<dbReference type="GO" id="GO:0005886">
    <property type="term" value="C:plasma membrane"/>
    <property type="evidence" value="ECO:0007669"/>
    <property type="project" value="TreeGrafter"/>
</dbReference>
<feature type="domain" description="GGDEF" evidence="5">
    <location>
        <begin position="331"/>
        <end position="465"/>
    </location>
</feature>
<dbReference type="GO" id="GO:0043709">
    <property type="term" value="P:cell adhesion involved in single-species biofilm formation"/>
    <property type="evidence" value="ECO:0007669"/>
    <property type="project" value="TreeGrafter"/>
</dbReference>
<evidence type="ECO:0000256" key="3">
    <source>
        <dbReference type="PROSITE-ProRule" id="PRU00169"/>
    </source>
</evidence>
<dbReference type="InterPro" id="IPR000160">
    <property type="entry name" value="GGDEF_dom"/>
</dbReference>
<evidence type="ECO:0000256" key="1">
    <source>
        <dbReference type="ARBA" id="ARBA00022679"/>
    </source>
</evidence>
<dbReference type="Gene3D" id="3.30.450.40">
    <property type="match status" value="1"/>
</dbReference>
<keyword evidence="7" id="KW-1185">Reference proteome</keyword>
<dbReference type="PANTHER" id="PTHR45138:SF6">
    <property type="entry name" value="DIGUANYLATE CYCLASE DGCN"/>
    <property type="match status" value="1"/>
</dbReference>
<dbReference type="Proteomes" id="UP000324143">
    <property type="component" value="Unassembled WGS sequence"/>
</dbReference>
<keyword evidence="2" id="KW-0418">Kinase</keyword>
<dbReference type="SMART" id="SM00065">
    <property type="entry name" value="GAF"/>
    <property type="match status" value="1"/>
</dbReference>
<gene>
    <name evidence="6" type="ORF">FXF47_00625</name>
</gene>
<dbReference type="SMART" id="SM00267">
    <property type="entry name" value="GGDEF"/>
    <property type="match status" value="1"/>
</dbReference>
<feature type="domain" description="Response regulatory" evidence="4">
    <location>
        <begin position="3"/>
        <end position="115"/>
    </location>
</feature>
<dbReference type="GO" id="GO:0016301">
    <property type="term" value="F:kinase activity"/>
    <property type="evidence" value="ECO:0007669"/>
    <property type="project" value="UniProtKB-KW"/>
</dbReference>
<dbReference type="SUPFAM" id="SSF55073">
    <property type="entry name" value="Nucleotide cyclase"/>
    <property type="match status" value="1"/>
</dbReference>
<dbReference type="Pfam" id="PF00990">
    <property type="entry name" value="GGDEF"/>
    <property type="match status" value="1"/>
</dbReference>
<organism evidence="6 7">
    <name type="scientific">Candidatus Mcinerneyibacterium aminivorans</name>
    <dbReference type="NCBI Taxonomy" id="2703815"/>
    <lineage>
        <taxon>Bacteria</taxon>
        <taxon>Candidatus Macinerneyibacteriota</taxon>
        <taxon>Candidatus Mcinerneyibacteria</taxon>
        <taxon>Candidatus Mcinerneyibacteriales</taxon>
        <taxon>Candidatus Mcinerneyibacteriaceae</taxon>
        <taxon>Candidatus Mcinerneyibacterium</taxon>
    </lineage>
</organism>
<dbReference type="InterPro" id="IPR029016">
    <property type="entry name" value="GAF-like_dom_sf"/>
</dbReference>
<reference evidence="6" key="1">
    <citation type="submission" date="2019-08" db="EMBL/GenBank/DDBJ databases">
        <title>Genomic characterization of a novel candidate phylum (ARYD3) from a high temperature, high salinity tertiary oil reservoir in north central Oklahoma, USA.</title>
        <authorList>
            <person name="Youssef N.H."/>
            <person name="Yadav A."/>
            <person name="Elshahed M.S."/>
        </authorList>
    </citation>
    <scope>NUCLEOTIDE SEQUENCE [LARGE SCALE GENOMIC DNA]</scope>
    <source>
        <strain evidence="6">ARYD3</strain>
    </source>
</reference>
<dbReference type="SUPFAM" id="SSF55781">
    <property type="entry name" value="GAF domain-like"/>
    <property type="match status" value="1"/>
</dbReference>
<evidence type="ECO:0000259" key="5">
    <source>
        <dbReference type="PROSITE" id="PS50887"/>
    </source>
</evidence>
<evidence type="ECO:0000313" key="7">
    <source>
        <dbReference type="Proteomes" id="UP000324143"/>
    </source>
</evidence>
<protein>
    <submittedName>
        <fullName evidence="6">Diguanylate cyclase</fullName>
    </submittedName>
</protein>
<dbReference type="AlphaFoldDB" id="A0A5D0ML03"/>
<dbReference type="EMBL" id="VSIX01000004">
    <property type="protein sequence ID" value="TYB32120.1"/>
    <property type="molecule type" value="Genomic_DNA"/>
</dbReference>
<dbReference type="PANTHER" id="PTHR45138">
    <property type="entry name" value="REGULATORY COMPONENTS OF SENSORY TRANSDUCTION SYSTEM"/>
    <property type="match status" value="1"/>
</dbReference>
<sequence length="466" mass="54326">MNKKIIIFSKNDYQYTLSLLLSKHGYDYKSIEKKDKLLKSISPEFPEVIIFEKERINQKELELIKQIKKQNVSVIVISDQISVDILRKMMKIGIRYYFNRPFEEDKLISAIEGYFESQFSFQESSYLVQKLKDKIYKFKLLNQTAKMINSTLNIDEILKKLMTNMGEIVDAEAWSLLTYDKEKDKLVFKYVVGEKANQLKGKEMKLDKGIVGWAARNRESVLVENVEKDERFYKYFDKKTNFQTKSVICIPIIYRDELLGVAEVVNKKSEGHFNHEDLNIMEILVENAAIAIKNSYLLEKVYQISLKDHLTDLYNFRKLNQIINKYIGNNTSFSLIFMDIDDFKDINDNYGHQYGSKTLIEFGDIISDILSKEGYGFRYGGDEFIVIIKGDKIKDATDFAKTIAQKLKNHKFLKEDNINTLLTLSIGISHFPNLAKNKREVLTQADKAMYKIKKNKKNGFHVFSGN</sequence>
<keyword evidence="1" id="KW-0808">Transferase</keyword>
<dbReference type="InterPro" id="IPR001789">
    <property type="entry name" value="Sig_transdc_resp-reg_receiver"/>
</dbReference>
<dbReference type="NCBIfam" id="TIGR00254">
    <property type="entry name" value="GGDEF"/>
    <property type="match status" value="1"/>
</dbReference>
<evidence type="ECO:0000256" key="2">
    <source>
        <dbReference type="ARBA" id="ARBA00022777"/>
    </source>
</evidence>
<name>A0A5D0ML03_9BACT</name>
<comment type="caution">
    <text evidence="6">The sequence shown here is derived from an EMBL/GenBank/DDBJ whole genome shotgun (WGS) entry which is preliminary data.</text>
</comment>
<accession>A0A5D0ML03</accession>
<evidence type="ECO:0000259" key="4">
    <source>
        <dbReference type="PROSITE" id="PS50110"/>
    </source>
</evidence>
<dbReference type="InterPro" id="IPR043128">
    <property type="entry name" value="Rev_trsase/Diguanyl_cyclase"/>
</dbReference>
<evidence type="ECO:0000313" key="6">
    <source>
        <dbReference type="EMBL" id="TYB32120.1"/>
    </source>
</evidence>
<dbReference type="GO" id="GO:0000160">
    <property type="term" value="P:phosphorelay signal transduction system"/>
    <property type="evidence" value="ECO:0007669"/>
    <property type="project" value="InterPro"/>
</dbReference>
<dbReference type="CDD" id="cd01949">
    <property type="entry name" value="GGDEF"/>
    <property type="match status" value="1"/>
</dbReference>
<dbReference type="InterPro" id="IPR003018">
    <property type="entry name" value="GAF"/>
</dbReference>
<dbReference type="GO" id="GO:0052621">
    <property type="term" value="F:diguanylate cyclase activity"/>
    <property type="evidence" value="ECO:0007669"/>
    <property type="project" value="TreeGrafter"/>
</dbReference>
<dbReference type="Pfam" id="PF01590">
    <property type="entry name" value="GAF"/>
    <property type="match status" value="1"/>
</dbReference>
<dbReference type="InterPro" id="IPR011006">
    <property type="entry name" value="CheY-like_superfamily"/>
</dbReference>